<evidence type="ECO:0000256" key="3">
    <source>
        <dbReference type="ARBA" id="ARBA00023098"/>
    </source>
</evidence>
<evidence type="ECO:0000313" key="6">
    <source>
        <dbReference type="EMBL" id="MCY0966523.1"/>
    </source>
</evidence>
<name>A0A9X3EPL9_9GAMM</name>
<gene>
    <name evidence="6" type="ORF">OUO13_15155</name>
</gene>
<evidence type="ECO:0000256" key="1">
    <source>
        <dbReference type="ARBA" id="ARBA00022801"/>
    </source>
</evidence>
<dbReference type="PANTHER" id="PTHR14226:SF57">
    <property type="entry name" value="BLR7027 PROTEIN"/>
    <property type="match status" value="1"/>
</dbReference>
<dbReference type="CDD" id="cd07209">
    <property type="entry name" value="Pat_hypo_Ecoli_Z1214_like"/>
    <property type="match status" value="1"/>
</dbReference>
<evidence type="ECO:0000256" key="2">
    <source>
        <dbReference type="ARBA" id="ARBA00022963"/>
    </source>
</evidence>
<dbReference type="InterPro" id="IPR016035">
    <property type="entry name" value="Acyl_Trfase/lysoPLipase"/>
</dbReference>
<keyword evidence="7" id="KW-1185">Reference proteome</keyword>
<keyword evidence="2 4" id="KW-0442">Lipid degradation</keyword>
<dbReference type="Pfam" id="PF01734">
    <property type="entry name" value="Patatin"/>
    <property type="match status" value="1"/>
</dbReference>
<dbReference type="RefSeq" id="WP_283174730.1">
    <property type="nucleotide sequence ID" value="NZ_JAPNOA010000056.1"/>
</dbReference>
<dbReference type="GO" id="GO:0016787">
    <property type="term" value="F:hydrolase activity"/>
    <property type="evidence" value="ECO:0007669"/>
    <property type="project" value="UniProtKB-UniRule"/>
</dbReference>
<evidence type="ECO:0000313" key="7">
    <source>
        <dbReference type="Proteomes" id="UP001150830"/>
    </source>
</evidence>
<sequence>MTTEKTGLILSGGGARAAYQVGVLKAVHHLLPRGHVNPFQVISGTSAGAINGIALASYAEDYRRGIRHLERIWSHFSCDQVYRTDLAGMSGSLLRFSRALLIGRQFRQDPVSLLDNRPLAELLHEVIHFAAIQKAIDNKALHAVAVSCSGLESGESVSFFEGHPDIPDWDRRRRLGRRSRLTLEHLMASSAIPMVFPAVFLGDQYYADGAVRQLAPISPALHMGAHKIMVIGVGATAINKPDPCRVDKTYPSAAKLMGHMLNAAFLDSMESDVERLLRINRTLRNIPLAVRQHTGMELKPIRLLEISPSRSLDSVAGEHADEMPRALKYVLRGSGNISTQGSGLLSYLLFSEGYCRQLIQLGFDDAMAKAADIRDFFREFFNDSQLS</sequence>
<keyword evidence="1 4" id="KW-0378">Hydrolase</keyword>
<reference evidence="6" key="1">
    <citation type="submission" date="2022-11" db="EMBL/GenBank/DDBJ databases">
        <title>Parathalassolutuus dongxingensis gen. nov., sp. nov., a novel member of family Oceanospirillaceae isolated from a coastal shrimp pond in Guangxi, China.</title>
        <authorList>
            <person name="Chen H."/>
        </authorList>
    </citation>
    <scope>NUCLEOTIDE SEQUENCE</scope>
    <source>
        <strain evidence="6">G-43</strain>
    </source>
</reference>
<feature type="short sequence motif" description="DGA/G" evidence="4">
    <location>
        <begin position="208"/>
        <end position="210"/>
    </location>
</feature>
<organism evidence="6 7">
    <name type="scientific">Parathalassolituus penaei</name>
    <dbReference type="NCBI Taxonomy" id="2997323"/>
    <lineage>
        <taxon>Bacteria</taxon>
        <taxon>Pseudomonadati</taxon>
        <taxon>Pseudomonadota</taxon>
        <taxon>Gammaproteobacteria</taxon>
        <taxon>Oceanospirillales</taxon>
        <taxon>Oceanospirillaceae</taxon>
        <taxon>Parathalassolituus</taxon>
    </lineage>
</organism>
<dbReference type="SUPFAM" id="SSF52151">
    <property type="entry name" value="FabD/lysophospholipase-like"/>
    <property type="match status" value="1"/>
</dbReference>
<dbReference type="Proteomes" id="UP001150830">
    <property type="component" value="Unassembled WGS sequence"/>
</dbReference>
<evidence type="ECO:0000259" key="5">
    <source>
        <dbReference type="PROSITE" id="PS51635"/>
    </source>
</evidence>
<dbReference type="GO" id="GO:0016042">
    <property type="term" value="P:lipid catabolic process"/>
    <property type="evidence" value="ECO:0007669"/>
    <property type="project" value="UniProtKB-UniRule"/>
</dbReference>
<feature type="active site" description="Proton acceptor" evidence="4">
    <location>
        <position position="208"/>
    </location>
</feature>
<keyword evidence="3 4" id="KW-0443">Lipid metabolism</keyword>
<comment type="caution">
    <text evidence="6">The sequence shown here is derived from an EMBL/GenBank/DDBJ whole genome shotgun (WGS) entry which is preliminary data.</text>
</comment>
<dbReference type="PANTHER" id="PTHR14226">
    <property type="entry name" value="NEUROPATHY TARGET ESTERASE/SWISS CHEESE D.MELANOGASTER"/>
    <property type="match status" value="1"/>
</dbReference>
<comment type="caution">
    <text evidence="4">Lacks conserved residue(s) required for the propagation of feature annotation.</text>
</comment>
<dbReference type="Gene3D" id="3.40.1090.10">
    <property type="entry name" value="Cytosolic phospholipase A2 catalytic domain"/>
    <property type="match status" value="1"/>
</dbReference>
<feature type="short sequence motif" description="GXSXG" evidence="4">
    <location>
        <begin position="44"/>
        <end position="48"/>
    </location>
</feature>
<dbReference type="PROSITE" id="PS51635">
    <property type="entry name" value="PNPLA"/>
    <property type="match status" value="1"/>
</dbReference>
<proteinExistence type="predicted"/>
<dbReference type="AlphaFoldDB" id="A0A9X3EPL9"/>
<evidence type="ECO:0000256" key="4">
    <source>
        <dbReference type="PROSITE-ProRule" id="PRU01161"/>
    </source>
</evidence>
<dbReference type="EMBL" id="JAPNOA010000056">
    <property type="protein sequence ID" value="MCY0966523.1"/>
    <property type="molecule type" value="Genomic_DNA"/>
</dbReference>
<dbReference type="InterPro" id="IPR050301">
    <property type="entry name" value="NTE"/>
</dbReference>
<dbReference type="InterPro" id="IPR002641">
    <property type="entry name" value="PNPLA_dom"/>
</dbReference>
<protein>
    <submittedName>
        <fullName evidence="6">Patatin-like phospholipase family protein</fullName>
    </submittedName>
</protein>
<feature type="domain" description="PNPLA" evidence="5">
    <location>
        <begin position="8"/>
        <end position="221"/>
    </location>
</feature>
<accession>A0A9X3EPL9</accession>
<feature type="active site" description="Nucleophile" evidence="4">
    <location>
        <position position="46"/>
    </location>
</feature>